<evidence type="ECO:0000313" key="2">
    <source>
        <dbReference type="EMBL" id="TEA27488.1"/>
    </source>
</evidence>
<keyword evidence="2" id="KW-0695">RNA-directed DNA polymerase</keyword>
<accession>A0AB94IDE6</accession>
<protein>
    <submittedName>
        <fullName evidence="2">RNA-directed DNA polymerase</fullName>
    </submittedName>
</protein>
<organism evidence="2 3">
    <name type="scientific">Candidatus Schmidhempelia bombi str. Bimp</name>
    <dbReference type="NCBI Taxonomy" id="1387197"/>
    <lineage>
        <taxon>Bacteria</taxon>
        <taxon>Pseudomonadati</taxon>
        <taxon>Pseudomonadota</taxon>
        <taxon>Gammaproteobacteria</taxon>
        <taxon>Orbales</taxon>
        <taxon>Orbaceae</taxon>
        <taxon>Candidatus Schmidhempelia</taxon>
    </lineage>
</organism>
<dbReference type="InterPro" id="IPR000477">
    <property type="entry name" value="RT_dom"/>
</dbReference>
<dbReference type="Pfam" id="PF00078">
    <property type="entry name" value="RVT_1"/>
    <property type="match status" value="1"/>
</dbReference>
<dbReference type="RefSeq" id="WP_024495771.1">
    <property type="nucleotide sequence ID" value="NZ_AWGA01000036.1"/>
</dbReference>
<dbReference type="GO" id="GO:0003964">
    <property type="term" value="F:RNA-directed DNA polymerase activity"/>
    <property type="evidence" value="ECO:0007669"/>
    <property type="project" value="UniProtKB-KW"/>
</dbReference>
<proteinExistence type="predicted"/>
<dbReference type="CDD" id="cd01646">
    <property type="entry name" value="RT_Bac_retron_I"/>
    <property type="match status" value="1"/>
</dbReference>
<dbReference type="AlphaFoldDB" id="A0AB94IDE6"/>
<keyword evidence="2" id="KW-0808">Transferase</keyword>
<comment type="caution">
    <text evidence="2">The sequence shown here is derived from an EMBL/GenBank/DDBJ whole genome shotgun (WGS) entry which is preliminary data.</text>
</comment>
<evidence type="ECO:0000313" key="3">
    <source>
        <dbReference type="Proteomes" id="UP000506160"/>
    </source>
</evidence>
<feature type="domain" description="Reverse transcriptase" evidence="1">
    <location>
        <begin position="85"/>
        <end position="371"/>
    </location>
</feature>
<dbReference type="Proteomes" id="UP000506160">
    <property type="component" value="Unassembled WGS sequence"/>
</dbReference>
<dbReference type="NCBIfam" id="NF041748">
    <property type="entry name" value="Drt3b"/>
    <property type="match status" value="1"/>
</dbReference>
<evidence type="ECO:0000259" key="1">
    <source>
        <dbReference type="PROSITE" id="PS50878"/>
    </source>
</evidence>
<reference evidence="2 3" key="1">
    <citation type="journal article" date="2014" name="Appl. Environ. Microbiol.">
        <title>Genomic features of a bumble bee symbiont reflect its host environment.</title>
        <authorList>
            <person name="Martinson V.G."/>
            <person name="Magoc T."/>
            <person name="Koch H."/>
            <person name="Salzberg S.L."/>
            <person name="Moran N.A."/>
        </authorList>
    </citation>
    <scope>NUCLEOTIDE SEQUENCE [LARGE SCALE GENOMIC DNA]</scope>
    <source>
        <strain evidence="2 3">Bimp</strain>
    </source>
</reference>
<keyword evidence="3" id="KW-1185">Reference proteome</keyword>
<sequence length="691" mass="82045">MNKFIKLKYKKERCILSDTLPFEVPIIFNNKNFYDFILKNRIKFENTNGIKKISWINIHGSDALDYLIKILFNLKIDSTLEKIGNIRIYAKEDKKFNSDTIPYNFKITHHSNIFRELSIPHPLTQLIIIDFYERYKELIIYYCSLSSFSIRKPVKVAQYIFHKDRTHYNQLVDDTYSNLELDEEEPENLRSFFVYRDVSNIHAFYDSSLFHEQEKKYNNLMKLDISKCFDSIYTHSISWAINGFKQTKQAISLSTKTFAGAFDKLMQESNYNETNGIIIGPEISRIFAEIILQSIDLNIKQNLMDNGLIEGVNYNIFRYIDDYFVFYNNNSHKEILIQTIQDNIRKYKLNLNTSKLIDYQKPIITEMSIAKTKISSILNERLEFKLETVENDNLNLLEEKTTKGNIYINNDTLIRDFKIILKESNVEYKNILNYTLSIIERKIELILKKYNKVSLQHKKQENLILSIRNILNFTFFVYTINPQVSPTIRLSRIIGKVLFFVKKSNLNKENQNIIEHFLYENICIVLDANRIKKHTHIETIYLLLSVAELGKEYSFSELRLASYFNIDLSQNENLHLSYFALITILFYIKDKKKYKQLRSIVVNSIKNKIIKNKNRRDSESILLLMDILSCPYVDINIKEELLKNKYGITDASVLANMCNFKKHKKIQQWFTIWSNFDFLKELYVKYSREVY</sequence>
<name>A0AB94IDE6_9GAMM</name>
<gene>
    <name evidence="2" type="ORF">O970_03445</name>
</gene>
<dbReference type="PROSITE" id="PS50878">
    <property type="entry name" value="RT_POL"/>
    <property type="match status" value="1"/>
</dbReference>
<keyword evidence="2" id="KW-0548">Nucleotidyltransferase</keyword>
<dbReference type="EMBL" id="AWGA01000036">
    <property type="protein sequence ID" value="TEA27488.1"/>
    <property type="molecule type" value="Genomic_DNA"/>
</dbReference>